<evidence type="ECO:0000313" key="2">
    <source>
        <dbReference type="Proteomes" id="UP000324974"/>
    </source>
</evidence>
<protein>
    <submittedName>
        <fullName evidence="1">GT4 family glycosyltransferase</fullName>
    </submittedName>
</protein>
<evidence type="ECO:0000313" key="1">
    <source>
        <dbReference type="EMBL" id="QEL17214.1"/>
    </source>
</evidence>
<dbReference type="AlphaFoldDB" id="A0A5C1AJA5"/>
<dbReference type="EMBL" id="CP042425">
    <property type="protein sequence ID" value="QEL17214.1"/>
    <property type="molecule type" value="Genomic_DNA"/>
</dbReference>
<dbReference type="RefSeq" id="WP_246173785.1">
    <property type="nucleotide sequence ID" value="NZ_CP042425.1"/>
</dbReference>
<dbReference type="Gene3D" id="3.40.50.2000">
    <property type="entry name" value="Glycogen Phosphorylase B"/>
    <property type="match status" value="1"/>
</dbReference>
<sequence length="405" mass="44347">MRPRLLYLTHRVPFPPDKGDRIRNYHLLRQLSHRFRVSLGCLADEPVSDETHRELRGLCEQVAVVPQSRFGRLAGAGRSFLTGGSLSEGAFSNRELARTAEAWHAQSPFATAVVSATSLIPYLRRPALRGVPAFVDVVDVDSRKWDDFAATARFPKSLLFRLEGSRVRKLEADLPKWAAAASLVSRAEADIFEEVAGRGTATVATNGVDLDYFQPTPTPVKPVAAFVGALDYLPNVDAAVWFAREVWPAIHQSRPDAEFWLIGRKPTAEVRTLADLPGVKLIGQVPDVRPHLAEAAVAVVPMRLSRGLQNKVLEALAMGKATVVAPPALAALKAEPGRHLLKATTPDEWAAAVLALLGDAAHREQLGRAGRTFVEEHHHWDRCLQPLVEKIAAACETKTPQMVEV</sequence>
<dbReference type="InterPro" id="IPR017521">
    <property type="entry name" value="Sugar_tfrase_PEP-CTERM_Stp1"/>
</dbReference>
<keyword evidence="2" id="KW-1185">Reference proteome</keyword>
<dbReference type="CDD" id="cd03801">
    <property type="entry name" value="GT4_PimA-like"/>
    <property type="match status" value="1"/>
</dbReference>
<keyword evidence="1" id="KW-0808">Transferase</keyword>
<accession>A0A5C1AJA5</accession>
<dbReference type="Proteomes" id="UP000324974">
    <property type="component" value="Chromosome"/>
</dbReference>
<dbReference type="SUPFAM" id="SSF53756">
    <property type="entry name" value="UDP-Glycosyltransferase/glycogen phosphorylase"/>
    <property type="match status" value="1"/>
</dbReference>
<dbReference type="KEGG" id="lrs:PX52LOC_04197"/>
<dbReference type="GO" id="GO:0016757">
    <property type="term" value="F:glycosyltransferase activity"/>
    <property type="evidence" value="ECO:0007669"/>
    <property type="project" value="TreeGrafter"/>
</dbReference>
<proteinExistence type="predicted"/>
<dbReference type="NCBIfam" id="TIGR03087">
    <property type="entry name" value="stp1"/>
    <property type="match status" value="1"/>
</dbReference>
<dbReference type="Pfam" id="PF13692">
    <property type="entry name" value="Glyco_trans_1_4"/>
    <property type="match status" value="1"/>
</dbReference>
<organism evidence="1 2">
    <name type="scientific">Limnoglobus roseus</name>
    <dbReference type="NCBI Taxonomy" id="2598579"/>
    <lineage>
        <taxon>Bacteria</taxon>
        <taxon>Pseudomonadati</taxon>
        <taxon>Planctomycetota</taxon>
        <taxon>Planctomycetia</taxon>
        <taxon>Gemmatales</taxon>
        <taxon>Gemmataceae</taxon>
        <taxon>Limnoglobus</taxon>
    </lineage>
</organism>
<name>A0A5C1AJA5_9BACT</name>
<dbReference type="PANTHER" id="PTHR12526">
    <property type="entry name" value="GLYCOSYLTRANSFERASE"/>
    <property type="match status" value="1"/>
</dbReference>
<dbReference type="PANTHER" id="PTHR12526:SF600">
    <property type="entry name" value="GLYCOSYL TRANSFERASE GROUP 1"/>
    <property type="match status" value="1"/>
</dbReference>
<gene>
    <name evidence="1" type="ORF">PX52LOC_04197</name>
</gene>
<reference evidence="2" key="1">
    <citation type="submission" date="2019-08" db="EMBL/GenBank/DDBJ databases">
        <title>Limnoglobus roseus gen. nov., sp. nov., a novel freshwater planctomycete with a giant genome from the family Gemmataceae.</title>
        <authorList>
            <person name="Kulichevskaya I.S."/>
            <person name="Naumoff D.G."/>
            <person name="Miroshnikov K."/>
            <person name="Ivanova A."/>
            <person name="Philippov D.A."/>
            <person name="Hakobyan A."/>
            <person name="Rijpstra I.C."/>
            <person name="Sinninghe Damste J.S."/>
            <person name="Liesack W."/>
            <person name="Dedysh S.N."/>
        </authorList>
    </citation>
    <scope>NUCLEOTIDE SEQUENCE [LARGE SCALE GENOMIC DNA]</scope>
    <source>
        <strain evidence="2">PX52</strain>
    </source>
</reference>